<evidence type="ECO:0000313" key="9">
    <source>
        <dbReference type="Proteomes" id="UP000576209"/>
    </source>
</evidence>
<keyword evidence="9" id="KW-1185">Reference proteome</keyword>
<evidence type="ECO:0000256" key="2">
    <source>
        <dbReference type="ARBA" id="ARBA00022475"/>
    </source>
</evidence>
<feature type="transmembrane region" description="Helical" evidence="6">
    <location>
        <begin position="37"/>
        <end position="60"/>
    </location>
</feature>
<dbReference type="RefSeq" id="WP_183494371.1">
    <property type="nucleotide sequence ID" value="NZ_JACIFF010000001.1"/>
</dbReference>
<dbReference type="InterPro" id="IPR051791">
    <property type="entry name" value="Pra-immunoreactive"/>
</dbReference>
<evidence type="ECO:0000256" key="1">
    <source>
        <dbReference type="ARBA" id="ARBA00004651"/>
    </source>
</evidence>
<dbReference type="GO" id="GO:0005886">
    <property type="term" value="C:plasma membrane"/>
    <property type="evidence" value="ECO:0007669"/>
    <property type="project" value="UniProtKB-SubCell"/>
</dbReference>
<feature type="domain" description="RDD" evidence="7">
    <location>
        <begin position="17"/>
        <end position="178"/>
    </location>
</feature>
<keyword evidence="5 6" id="KW-0472">Membrane</keyword>
<keyword evidence="2" id="KW-1003">Cell membrane</keyword>
<organism evidence="8 9">
    <name type="scientific">Neolewinella aquimaris</name>
    <dbReference type="NCBI Taxonomy" id="1835722"/>
    <lineage>
        <taxon>Bacteria</taxon>
        <taxon>Pseudomonadati</taxon>
        <taxon>Bacteroidota</taxon>
        <taxon>Saprospiria</taxon>
        <taxon>Saprospirales</taxon>
        <taxon>Lewinellaceae</taxon>
        <taxon>Neolewinella</taxon>
    </lineage>
</organism>
<evidence type="ECO:0000256" key="3">
    <source>
        <dbReference type="ARBA" id="ARBA00022692"/>
    </source>
</evidence>
<reference evidence="8 9" key="1">
    <citation type="submission" date="2020-08" db="EMBL/GenBank/DDBJ databases">
        <title>Genomic Encyclopedia of Type Strains, Phase IV (KMG-IV): sequencing the most valuable type-strain genomes for metagenomic binning, comparative biology and taxonomic classification.</title>
        <authorList>
            <person name="Goeker M."/>
        </authorList>
    </citation>
    <scope>NUCLEOTIDE SEQUENCE [LARGE SCALE GENOMIC DNA]</scope>
    <source>
        <strain evidence="8 9">DSM 105137</strain>
    </source>
</reference>
<feature type="transmembrane region" description="Helical" evidence="6">
    <location>
        <begin position="100"/>
        <end position="118"/>
    </location>
</feature>
<dbReference type="PANTHER" id="PTHR36115">
    <property type="entry name" value="PROLINE-RICH ANTIGEN HOMOLOG-RELATED"/>
    <property type="match status" value="1"/>
</dbReference>
<comment type="subcellular location">
    <subcellularLocation>
        <location evidence="1">Cell membrane</location>
        <topology evidence="1">Multi-pass membrane protein</topology>
    </subcellularLocation>
</comment>
<evidence type="ECO:0000259" key="7">
    <source>
        <dbReference type="Pfam" id="PF06271"/>
    </source>
</evidence>
<evidence type="ECO:0000256" key="5">
    <source>
        <dbReference type="ARBA" id="ARBA00023136"/>
    </source>
</evidence>
<protein>
    <submittedName>
        <fullName evidence="8">Putative RDD family membrane protein YckC</fullName>
    </submittedName>
</protein>
<evidence type="ECO:0000256" key="4">
    <source>
        <dbReference type="ARBA" id="ARBA00022989"/>
    </source>
</evidence>
<sequence>MTSQTIQDLPDPTTVPTAGFLPRVAAYLVDQFVMIPVMYATFYFMVEQPLLYAVIALWLVQSLYKPLTESFLGFTVGKWIMRLRVVDRGTNRKIGLNQSFVRYLPFAVSAFATLFVQIRMFETPEFREVNNLELYVNYMSSFPLNQNLLVNICNNLPVFSAVWLIMDPWSRALHDRWAQTFVIRLLPQDANR</sequence>
<evidence type="ECO:0000256" key="6">
    <source>
        <dbReference type="SAM" id="Phobius"/>
    </source>
</evidence>
<gene>
    <name evidence="8" type="ORF">GGR28_000749</name>
</gene>
<dbReference type="AlphaFoldDB" id="A0A840E7V7"/>
<dbReference type="InterPro" id="IPR010432">
    <property type="entry name" value="RDD"/>
</dbReference>
<evidence type="ECO:0000313" key="8">
    <source>
        <dbReference type="EMBL" id="MBB4078148.1"/>
    </source>
</evidence>
<name>A0A840E7V7_9BACT</name>
<accession>A0A840E7V7</accession>
<dbReference type="Proteomes" id="UP000576209">
    <property type="component" value="Unassembled WGS sequence"/>
</dbReference>
<dbReference type="EMBL" id="JACIFF010000001">
    <property type="protein sequence ID" value="MBB4078148.1"/>
    <property type="molecule type" value="Genomic_DNA"/>
</dbReference>
<keyword evidence="3 6" id="KW-0812">Transmembrane</keyword>
<dbReference type="Pfam" id="PF06271">
    <property type="entry name" value="RDD"/>
    <property type="match status" value="1"/>
</dbReference>
<proteinExistence type="predicted"/>
<keyword evidence="4 6" id="KW-1133">Transmembrane helix</keyword>
<dbReference type="PANTHER" id="PTHR36115:SF6">
    <property type="entry name" value="PROLINE-RICH ANTIGEN HOMOLOG"/>
    <property type="match status" value="1"/>
</dbReference>
<comment type="caution">
    <text evidence="8">The sequence shown here is derived from an EMBL/GenBank/DDBJ whole genome shotgun (WGS) entry which is preliminary data.</text>
</comment>